<proteinExistence type="predicted"/>
<dbReference type="AlphaFoldDB" id="A0A2A9N922"/>
<sequence>MQAPPSMVHSSTSVKDSFSRNAVDLVRRILEYPSGDRLGATVKLSGEGITLPDLTVLALCAHEQASTYNIISRNCYWFVYAMIDGLRRLHQGVEMDGEFSWDKIPAWFKKEWKGEQLITGYNKGKSDLQDRIDELIHHTTYQELQRKYEKLQHDDQKIISQKDNRIRELEWQLSRRHNDASDSPRASKHRLGCSVMTPANKGQMRS</sequence>
<feature type="region of interest" description="Disordered" evidence="1">
    <location>
        <begin position="175"/>
        <end position="206"/>
    </location>
</feature>
<accession>A0A2A9N922</accession>
<dbReference type="Proteomes" id="UP000242287">
    <property type="component" value="Unassembled WGS sequence"/>
</dbReference>
<protein>
    <submittedName>
        <fullName evidence="2">Uncharacterized protein</fullName>
    </submittedName>
</protein>
<gene>
    <name evidence="2" type="ORF">AMATHDRAFT_67871</name>
</gene>
<dbReference type="EMBL" id="KZ302115">
    <property type="protein sequence ID" value="PFH47375.1"/>
    <property type="molecule type" value="Genomic_DNA"/>
</dbReference>
<evidence type="ECO:0000313" key="2">
    <source>
        <dbReference type="EMBL" id="PFH47375.1"/>
    </source>
</evidence>
<evidence type="ECO:0000256" key="1">
    <source>
        <dbReference type="SAM" id="MobiDB-lite"/>
    </source>
</evidence>
<evidence type="ECO:0000313" key="3">
    <source>
        <dbReference type="Proteomes" id="UP000242287"/>
    </source>
</evidence>
<keyword evidence="3" id="KW-1185">Reference proteome</keyword>
<reference evidence="2 3" key="1">
    <citation type="submission" date="2014-02" db="EMBL/GenBank/DDBJ databases">
        <title>Transposable element dynamics among asymbiotic and ectomycorrhizal Amanita fungi.</title>
        <authorList>
            <consortium name="DOE Joint Genome Institute"/>
            <person name="Hess J."/>
            <person name="Skrede I."/>
            <person name="Wolfe B."/>
            <person name="LaButti K."/>
            <person name="Ohm R.A."/>
            <person name="Grigoriev I.V."/>
            <person name="Pringle A."/>
        </authorList>
    </citation>
    <scope>NUCLEOTIDE SEQUENCE [LARGE SCALE GENOMIC DNA]</scope>
    <source>
        <strain evidence="2 3">SKay4041</strain>
    </source>
</reference>
<organism evidence="2 3">
    <name type="scientific">Amanita thiersii Skay4041</name>
    <dbReference type="NCBI Taxonomy" id="703135"/>
    <lineage>
        <taxon>Eukaryota</taxon>
        <taxon>Fungi</taxon>
        <taxon>Dikarya</taxon>
        <taxon>Basidiomycota</taxon>
        <taxon>Agaricomycotina</taxon>
        <taxon>Agaricomycetes</taxon>
        <taxon>Agaricomycetidae</taxon>
        <taxon>Agaricales</taxon>
        <taxon>Pluteineae</taxon>
        <taxon>Amanitaceae</taxon>
        <taxon>Amanita</taxon>
    </lineage>
</organism>
<name>A0A2A9N922_9AGAR</name>